<accession>A0ABP9TWT0</accession>
<dbReference type="InterPro" id="IPR000719">
    <property type="entry name" value="Prot_kinase_dom"/>
</dbReference>
<keyword evidence="7" id="KW-0812">Transmembrane</keyword>
<dbReference type="InterPro" id="IPR008271">
    <property type="entry name" value="Ser/Thr_kinase_AS"/>
</dbReference>
<keyword evidence="4 5" id="KW-0067">ATP-binding</keyword>
<dbReference type="Gene3D" id="1.10.510.10">
    <property type="entry name" value="Transferase(Phosphotransferase) domain 1"/>
    <property type="match status" value="1"/>
</dbReference>
<dbReference type="Proteomes" id="UP001498935">
    <property type="component" value="Unassembled WGS sequence"/>
</dbReference>
<feature type="domain" description="Protein kinase" evidence="8">
    <location>
        <begin position="8"/>
        <end position="267"/>
    </location>
</feature>
<dbReference type="PROSITE" id="PS00108">
    <property type="entry name" value="PROTEIN_KINASE_ST"/>
    <property type="match status" value="1"/>
</dbReference>
<dbReference type="SUPFAM" id="SSF56112">
    <property type="entry name" value="Protein kinase-like (PK-like)"/>
    <property type="match status" value="1"/>
</dbReference>
<keyword evidence="10" id="KW-1185">Reference proteome</keyword>
<dbReference type="GO" id="GO:0016301">
    <property type="term" value="F:kinase activity"/>
    <property type="evidence" value="ECO:0007669"/>
    <property type="project" value="UniProtKB-KW"/>
</dbReference>
<dbReference type="PROSITE" id="PS50011">
    <property type="entry name" value="PROTEIN_KINASE_DOM"/>
    <property type="match status" value="1"/>
</dbReference>
<feature type="compositionally biased region" description="Low complexity" evidence="6">
    <location>
        <begin position="396"/>
        <end position="409"/>
    </location>
</feature>
<evidence type="ECO:0000256" key="1">
    <source>
        <dbReference type="ARBA" id="ARBA00022679"/>
    </source>
</evidence>
<feature type="region of interest" description="Disordered" evidence="6">
    <location>
        <begin position="288"/>
        <end position="315"/>
    </location>
</feature>
<dbReference type="Pfam" id="PF00069">
    <property type="entry name" value="Pkinase"/>
    <property type="match status" value="1"/>
</dbReference>
<keyword evidence="7" id="KW-1133">Transmembrane helix</keyword>
<dbReference type="CDD" id="cd14014">
    <property type="entry name" value="STKc_PknB_like"/>
    <property type="match status" value="1"/>
</dbReference>
<evidence type="ECO:0000313" key="10">
    <source>
        <dbReference type="Proteomes" id="UP001498935"/>
    </source>
</evidence>
<dbReference type="PANTHER" id="PTHR43289:SF34">
    <property type="entry name" value="SERINE_THREONINE-PROTEIN KINASE YBDM-RELATED"/>
    <property type="match status" value="1"/>
</dbReference>
<dbReference type="PROSITE" id="PS00107">
    <property type="entry name" value="PROTEIN_KINASE_ATP"/>
    <property type="match status" value="1"/>
</dbReference>
<feature type="binding site" evidence="5">
    <location>
        <position position="36"/>
    </location>
    <ligand>
        <name>ATP</name>
        <dbReference type="ChEBI" id="CHEBI:30616"/>
    </ligand>
</feature>
<feature type="region of interest" description="Disordered" evidence="6">
    <location>
        <begin position="375"/>
        <end position="531"/>
    </location>
</feature>
<dbReference type="EMBL" id="BAABNP010000002">
    <property type="protein sequence ID" value="GAA5339705.1"/>
    <property type="molecule type" value="Genomic_DNA"/>
</dbReference>
<protein>
    <submittedName>
        <fullName evidence="9">Serine/threonine-protein kinase</fullName>
    </submittedName>
</protein>
<evidence type="ECO:0000256" key="7">
    <source>
        <dbReference type="SAM" id="Phobius"/>
    </source>
</evidence>
<keyword evidence="7" id="KW-0472">Membrane</keyword>
<dbReference type="Gene3D" id="3.30.200.20">
    <property type="entry name" value="Phosphorylase Kinase, domain 1"/>
    <property type="match status" value="1"/>
</dbReference>
<evidence type="ECO:0000313" key="9">
    <source>
        <dbReference type="EMBL" id="GAA5339705.1"/>
    </source>
</evidence>
<feature type="transmembrane region" description="Helical" evidence="7">
    <location>
        <begin position="654"/>
        <end position="674"/>
    </location>
</feature>
<keyword evidence="1" id="KW-0808">Transferase</keyword>
<dbReference type="InterPro" id="IPR011009">
    <property type="entry name" value="Kinase-like_dom_sf"/>
</dbReference>
<keyword evidence="3 9" id="KW-0418">Kinase</keyword>
<dbReference type="PANTHER" id="PTHR43289">
    <property type="entry name" value="MITOGEN-ACTIVATED PROTEIN KINASE KINASE KINASE 20-RELATED"/>
    <property type="match status" value="1"/>
</dbReference>
<comment type="caution">
    <text evidence="9">The sequence shown here is derived from an EMBL/GenBank/DDBJ whole genome shotgun (WGS) entry which is preliminary data.</text>
</comment>
<feature type="compositionally biased region" description="Polar residues" evidence="6">
    <location>
        <begin position="439"/>
        <end position="451"/>
    </location>
</feature>
<feature type="transmembrane region" description="Helical" evidence="7">
    <location>
        <begin position="695"/>
        <end position="721"/>
    </location>
</feature>
<dbReference type="RefSeq" id="WP_342037237.1">
    <property type="nucleotide sequence ID" value="NZ_BAABBK010000002.1"/>
</dbReference>
<dbReference type="SMART" id="SM00220">
    <property type="entry name" value="S_TKc"/>
    <property type="match status" value="1"/>
</dbReference>
<sequence length="735" mass="75370">MVQDLGGYRLIEELGSGGMGVVYLGVDGGNNPVAVKVLHPHIAGDETARKRLAREVRTLRRIRHPRIAEVLDAELDSAQPFIITEFVDGQTLSDDVRDNGPFAEDELVHFGHALLDALGAVHDSGVIHRDLKPANVMIMDGEPMVIDFGIAQVADEVRVTATGLVMGTPGYLSPEIADGKSSSEKTDWWGWAATMAFAATGRNPYGAGPLEAVLGRVALGKYDLSGAPAGFVPLLKACLDPKPERRPSGQMILDALVDIESGRMPQLGSGSAAGVQRTAVMPAVDEARTAAPGSGDTADGRGAPRGGYPGHDPRGGMGAAGAVGGAALGGAAASAAGSAGMAGNAAGVPRTSVGQGGHLPTRQGVDYAQANPYVQSNQYPQGNQHAQGQAPGQMLGQAPGQATAQGQRQMFAQGQGQGQSGPTVHGQGPQGQRFAQGVPNGQTAMRPTSLHQGRPMAGQPGFDPAMRQATAGPVHNPNGAIRSAPGSPMSGADLGSRGYGPGDASAGTGAPAGGHTGWPGQSGAPQGTAPNDQWAPLTYRSIRTGGWVVFALVVFAVVITPLSPLVITGFAFVWSVLARTATRLDRTVQRYRYERGDDGGGTLRSVASAPAALIASVLTSVATFLLPAVAGIAMLVLTRLDVADIVPGDLSEQWSVWTAAAAGALVLWVGPGAASLRYGSRLIVTGATRNGLGRLIALGVLAVLIVLALMVITSGAGMNWWPLPVSPFEWLPGPV</sequence>
<evidence type="ECO:0000256" key="6">
    <source>
        <dbReference type="SAM" id="MobiDB-lite"/>
    </source>
</evidence>
<feature type="compositionally biased region" description="Polar residues" evidence="6">
    <location>
        <begin position="375"/>
        <end position="387"/>
    </location>
</feature>
<feature type="transmembrane region" description="Helical" evidence="7">
    <location>
        <begin position="547"/>
        <end position="577"/>
    </location>
</feature>
<feature type="compositionally biased region" description="Gly residues" evidence="6">
    <location>
        <begin position="303"/>
        <end position="315"/>
    </location>
</feature>
<evidence type="ECO:0000256" key="2">
    <source>
        <dbReference type="ARBA" id="ARBA00022741"/>
    </source>
</evidence>
<proteinExistence type="predicted"/>
<keyword evidence="2 5" id="KW-0547">Nucleotide-binding</keyword>
<organism evidence="9 10">
    <name type="scientific">Brevibacterium ammoniilyticum</name>
    <dbReference type="NCBI Taxonomy" id="1046555"/>
    <lineage>
        <taxon>Bacteria</taxon>
        <taxon>Bacillati</taxon>
        <taxon>Actinomycetota</taxon>
        <taxon>Actinomycetes</taxon>
        <taxon>Micrococcales</taxon>
        <taxon>Brevibacteriaceae</taxon>
        <taxon>Brevibacterium</taxon>
    </lineage>
</organism>
<dbReference type="InterPro" id="IPR017441">
    <property type="entry name" value="Protein_kinase_ATP_BS"/>
</dbReference>
<evidence type="ECO:0000256" key="4">
    <source>
        <dbReference type="ARBA" id="ARBA00022840"/>
    </source>
</evidence>
<name>A0ABP9TWT0_9MICO</name>
<evidence type="ECO:0000256" key="3">
    <source>
        <dbReference type="ARBA" id="ARBA00022777"/>
    </source>
</evidence>
<evidence type="ECO:0000256" key="5">
    <source>
        <dbReference type="PROSITE-ProRule" id="PRU10141"/>
    </source>
</evidence>
<gene>
    <name evidence="9" type="ORF">KACC15558_07450</name>
</gene>
<evidence type="ECO:0000259" key="8">
    <source>
        <dbReference type="PROSITE" id="PS50011"/>
    </source>
</evidence>
<feature type="transmembrane region" description="Helical" evidence="7">
    <location>
        <begin position="611"/>
        <end position="634"/>
    </location>
</feature>
<reference evidence="9 10" key="1">
    <citation type="submission" date="2024-02" db="EMBL/GenBank/DDBJ databases">
        <title>Characterization of antibiotic resistant novel bacterial strains and their environmental applications.</title>
        <authorList>
            <person name="Manzoor S."/>
            <person name="Abbas S."/>
            <person name="Arshad M."/>
            <person name="Li W.J."/>
            <person name="Ahmed I."/>
        </authorList>
    </citation>
    <scope>NUCLEOTIDE SEQUENCE [LARGE SCALE GENOMIC DNA]</scope>
    <source>
        <strain evidence="9 10">KACC 15558</strain>
    </source>
</reference>